<evidence type="ECO:0000313" key="16">
    <source>
        <dbReference type="Proteomes" id="UP000237839"/>
    </source>
</evidence>
<keyword evidence="4 12" id="KW-0813">Transport</keyword>
<dbReference type="EMBL" id="PUGF01000002">
    <property type="protein sequence ID" value="PRC94783.1"/>
    <property type="molecule type" value="Genomic_DNA"/>
</dbReference>
<evidence type="ECO:0000259" key="14">
    <source>
        <dbReference type="SMART" id="SM00965"/>
    </source>
</evidence>
<dbReference type="Proteomes" id="UP000237839">
    <property type="component" value="Unassembled WGS sequence"/>
</dbReference>
<evidence type="ECO:0000256" key="4">
    <source>
        <dbReference type="ARBA" id="ARBA00022448"/>
    </source>
</evidence>
<dbReference type="InterPro" id="IPR013355">
    <property type="entry name" value="Pilus_4_PilQ"/>
</dbReference>
<dbReference type="InterPro" id="IPR051808">
    <property type="entry name" value="Type_IV_pilus_biogenesis"/>
</dbReference>
<evidence type="ECO:0000256" key="3">
    <source>
        <dbReference type="ARBA" id="ARBA00014124"/>
    </source>
</evidence>
<dbReference type="InterPro" id="IPR004845">
    <property type="entry name" value="T2SS_GspD_CS"/>
</dbReference>
<dbReference type="InterPro" id="IPR011662">
    <property type="entry name" value="Secretin/TonB_short_N"/>
</dbReference>
<accession>A0A2S9H4C7</accession>
<keyword evidence="9" id="KW-0178">Competence</keyword>
<dbReference type="InterPro" id="IPR001775">
    <property type="entry name" value="GspD/PilQ"/>
</dbReference>
<keyword evidence="5 13" id="KW-0732">Signal</keyword>
<dbReference type="SMART" id="SM00965">
    <property type="entry name" value="STN"/>
    <property type="match status" value="1"/>
</dbReference>
<evidence type="ECO:0000256" key="12">
    <source>
        <dbReference type="RuleBase" id="RU004004"/>
    </source>
</evidence>
<dbReference type="AlphaFoldDB" id="A0A2S9H4C7"/>
<dbReference type="GO" id="GO:0009306">
    <property type="term" value="P:protein secretion"/>
    <property type="evidence" value="ECO:0007669"/>
    <property type="project" value="InterPro"/>
</dbReference>
<dbReference type="PANTHER" id="PTHR30604">
    <property type="entry name" value="PROTEIN TRANSPORT PROTEIN HOFQ"/>
    <property type="match status" value="1"/>
</dbReference>
<feature type="chain" id="PRO_5015491177" description="Type IV pilus biogenesis and competence protein PilQ" evidence="13">
    <location>
        <begin position="36"/>
        <end position="723"/>
    </location>
</feature>
<dbReference type="Pfam" id="PF00263">
    <property type="entry name" value="Secretin"/>
    <property type="match status" value="1"/>
</dbReference>
<dbReference type="PANTHER" id="PTHR30604:SF1">
    <property type="entry name" value="DNA UTILIZATION PROTEIN HOFQ"/>
    <property type="match status" value="1"/>
</dbReference>
<evidence type="ECO:0000256" key="7">
    <source>
        <dbReference type="ARBA" id="ARBA00023136"/>
    </source>
</evidence>
<evidence type="ECO:0000256" key="1">
    <source>
        <dbReference type="ARBA" id="ARBA00004442"/>
    </source>
</evidence>
<sequence>MRMLIKMRTTNTGWCSMFRLFLLVGALGLSAQASAQSNSIEQVTASQQGSNVIVKVTMKNPMDKVPLGFSTATPARIAIDFASTSNETGKSSVDINIGNVHTLNIVQAGDRSRLVFNLAKPLNYASVVENNLLVITIDGTGDVATALNSKGVPVAPLQANTGKQMLRDIDFRKGINGEGRIVIDLPSKQVGVDVHQQGNTIVADVLKTDLPEILRRRLDVTDFGTPVQTIETTAQGDNIHMVITPKGQWEHSVYQSDTQLVIEVKPIKVDPSKLTQGTQGYRGEKLSLNFQDVDVRSLLQVIAEVSGFSIITSDSVSGRVTLRLKDVPWDQALEIIMQQKGLDMRKNGPVIMVAPKDELLAKEKLEAEQKASIGDLEQLKTESFQLNYQKVASFKAAFGLSGSSPGIRILSKRGSAVVDERTNQMFVTDVPSRLDAVRQLVLKTDIPSRQVLIEARLVVATDDWSKNLGAQLGFTDLRTLQGGTAGFPVTGGTNAALTGTYQGVSDQTAQTAVNQRATQAFTQAGQFFSLPAAPIGGVNPGAVAVSLFSSAANRFLNMEISALEADGTGKVISSPRLVTADQVAAVVEQGTELPYQTATSSGATAITFQKANLRLEVTPQITPDGNIILDVEVNNDTQGVLTTAGYAINTQHLKTIVMVDNGGTVLLGGIYQETVQNSETKIPFLGDIPILGYLFKTTAKTKNKSELLIFLTPKIIADHIAVH</sequence>
<feature type="signal peptide" evidence="13">
    <location>
        <begin position="1"/>
        <end position="35"/>
    </location>
</feature>
<gene>
    <name evidence="15" type="ORF">S2091_0786</name>
</gene>
<evidence type="ECO:0000256" key="10">
    <source>
        <dbReference type="ARBA" id="ARBA00024678"/>
    </source>
</evidence>
<evidence type="ECO:0000256" key="6">
    <source>
        <dbReference type="ARBA" id="ARBA00022927"/>
    </source>
</evidence>
<dbReference type="GO" id="GO:0030420">
    <property type="term" value="P:establishment of competence for transformation"/>
    <property type="evidence" value="ECO:0007669"/>
    <property type="project" value="UniProtKB-KW"/>
</dbReference>
<name>A0A2S9H4C7_9BURK</name>
<feature type="domain" description="Secretin/TonB short N-terminal" evidence="14">
    <location>
        <begin position="308"/>
        <end position="356"/>
    </location>
</feature>
<dbReference type="NCBIfam" id="TIGR02515">
    <property type="entry name" value="IV_pilus_PilQ"/>
    <property type="match status" value="1"/>
</dbReference>
<comment type="subcellular location">
    <subcellularLocation>
        <location evidence="1 12">Cell outer membrane</location>
    </subcellularLocation>
</comment>
<protein>
    <recommendedName>
        <fullName evidence="3">Type IV pilus biogenesis and competence protein PilQ</fullName>
    </recommendedName>
</protein>
<dbReference type="InterPro" id="IPR021731">
    <property type="entry name" value="AMIN_dom"/>
</dbReference>
<evidence type="ECO:0000256" key="5">
    <source>
        <dbReference type="ARBA" id="ARBA00022729"/>
    </source>
</evidence>
<comment type="similarity">
    <text evidence="2">Belongs to the bacterial secretin family. PilQ subfamily.</text>
</comment>
<keyword evidence="16" id="KW-1185">Reference proteome</keyword>
<dbReference type="Gene3D" id="3.30.1370.130">
    <property type="match status" value="1"/>
</dbReference>
<proteinExistence type="inferred from homology"/>
<dbReference type="Gene3D" id="2.60.40.3470">
    <property type="match status" value="1"/>
</dbReference>
<dbReference type="Gene3D" id="2.60.40.3500">
    <property type="match status" value="1"/>
</dbReference>
<evidence type="ECO:0000256" key="11">
    <source>
        <dbReference type="ARBA" id="ARBA00025897"/>
    </source>
</evidence>
<reference evidence="15 16" key="1">
    <citation type="submission" date="2018-02" db="EMBL/GenBank/DDBJ databases">
        <title>Solimicrobium silvestre gen. nov., sp. nov., isolated from alpine forest soil.</title>
        <authorList>
            <person name="Margesin R."/>
            <person name="Albuquerque L."/>
            <person name="Zhang D.-C."/>
            <person name="Froufe H.J.C."/>
            <person name="Severino R."/>
            <person name="Roxo I."/>
            <person name="Egas C."/>
            <person name="Da Costa M.S."/>
        </authorList>
    </citation>
    <scope>NUCLEOTIDE SEQUENCE [LARGE SCALE GENOMIC DNA]</scope>
    <source>
        <strain evidence="15 16">S20-91</strain>
    </source>
</reference>
<dbReference type="PRINTS" id="PR00811">
    <property type="entry name" value="BCTERIALGSPD"/>
</dbReference>
<evidence type="ECO:0000256" key="13">
    <source>
        <dbReference type="SAM" id="SignalP"/>
    </source>
</evidence>
<dbReference type="GO" id="GO:0009279">
    <property type="term" value="C:cell outer membrane"/>
    <property type="evidence" value="ECO:0007669"/>
    <property type="project" value="UniProtKB-SubCell"/>
</dbReference>
<dbReference type="Pfam" id="PF11741">
    <property type="entry name" value="AMIN"/>
    <property type="match status" value="2"/>
</dbReference>
<comment type="subunit">
    <text evidence="11">Homododecamer. Tetramer of trimer.</text>
</comment>
<dbReference type="InterPro" id="IPR038591">
    <property type="entry name" value="NolW-like_sf"/>
</dbReference>
<evidence type="ECO:0000313" key="15">
    <source>
        <dbReference type="EMBL" id="PRC94783.1"/>
    </source>
</evidence>
<dbReference type="PROSITE" id="PS00875">
    <property type="entry name" value="T2SP_D"/>
    <property type="match status" value="1"/>
</dbReference>
<keyword evidence="6" id="KW-0653">Protein transport</keyword>
<evidence type="ECO:0000256" key="9">
    <source>
        <dbReference type="ARBA" id="ARBA00023287"/>
    </source>
</evidence>
<dbReference type="Gene3D" id="3.30.1370.120">
    <property type="match status" value="1"/>
</dbReference>
<dbReference type="Pfam" id="PF03958">
    <property type="entry name" value="Secretin_N"/>
    <property type="match status" value="1"/>
</dbReference>
<organism evidence="15 16">
    <name type="scientific">Solimicrobium silvestre</name>
    <dbReference type="NCBI Taxonomy" id="2099400"/>
    <lineage>
        <taxon>Bacteria</taxon>
        <taxon>Pseudomonadati</taxon>
        <taxon>Pseudomonadota</taxon>
        <taxon>Betaproteobacteria</taxon>
        <taxon>Burkholderiales</taxon>
        <taxon>Oxalobacteraceae</taxon>
        <taxon>Solimicrobium</taxon>
    </lineage>
</organism>
<evidence type="ECO:0000256" key="2">
    <source>
        <dbReference type="ARBA" id="ARBA00006304"/>
    </source>
</evidence>
<evidence type="ECO:0000256" key="8">
    <source>
        <dbReference type="ARBA" id="ARBA00023237"/>
    </source>
</evidence>
<keyword evidence="8" id="KW-0998">Cell outer membrane</keyword>
<comment type="caution">
    <text evidence="15">The sequence shown here is derived from an EMBL/GenBank/DDBJ whole genome shotgun (WGS) entry which is preliminary data.</text>
</comment>
<comment type="function">
    <text evidence="10">Required for type IV pilus biogenesis and competence. Could function as a pore for exit of the pilus but also as a channel for entry of heme and antimicrobial agents and uptake of transforming DNA.</text>
</comment>
<dbReference type="InterPro" id="IPR005644">
    <property type="entry name" value="NolW-like"/>
</dbReference>
<dbReference type="InterPro" id="IPR004846">
    <property type="entry name" value="T2SS/T3SS_dom"/>
</dbReference>
<keyword evidence="7" id="KW-0472">Membrane</keyword>